<reference evidence="1" key="2">
    <citation type="submission" date="2022-06" db="UniProtKB">
        <authorList>
            <consortium name="EnsemblMetazoa"/>
        </authorList>
    </citation>
    <scope>IDENTIFICATION</scope>
    <source>
        <strain evidence="1">PS312</strain>
    </source>
</reference>
<proteinExistence type="predicted"/>
<keyword evidence="2" id="KW-1185">Reference proteome</keyword>
<gene>
    <name evidence="1" type="primary">WBGene00273907</name>
</gene>
<dbReference type="EnsemblMetazoa" id="PPA35538.1">
    <property type="protein sequence ID" value="PPA35538.1"/>
    <property type="gene ID" value="WBGene00273907"/>
</dbReference>
<name>A0A454XL97_PRIPA</name>
<organism evidence="1 2">
    <name type="scientific">Pristionchus pacificus</name>
    <name type="common">Parasitic nematode worm</name>
    <dbReference type="NCBI Taxonomy" id="54126"/>
    <lineage>
        <taxon>Eukaryota</taxon>
        <taxon>Metazoa</taxon>
        <taxon>Ecdysozoa</taxon>
        <taxon>Nematoda</taxon>
        <taxon>Chromadorea</taxon>
        <taxon>Rhabditida</taxon>
        <taxon>Rhabditina</taxon>
        <taxon>Diplogasteromorpha</taxon>
        <taxon>Diplogasteroidea</taxon>
        <taxon>Neodiplogasteridae</taxon>
        <taxon>Pristionchus</taxon>
    </lineage>
</organism>
<dbReference type="AlphaFoldDB" id="A0A454XL97"/>
<sequence>MPDVVIEMAAPPESSDIPSDVVVFHPIVNENDEAYATSCCGPAPTLARKIARIRFAIAALVIVITSMYHGPPSGQPMTSRNSYNVSILADNLLHVAVVFCVCRGAFGEKKRTLLAYCLLEALFILLVIFKFGVAYIDEKTGRMVYLALFLSAPFFVYTYFYKIFIHYYFFLRDRERKTAPPPPPKGVVDEDSVSSIGDADFTMPNGVKKRNP</sequence>
<dbReference type="Proteomes" id="UP000005239">
    <property type="component" value="Unassembled WGS sequence"/>
</dbReference>
<protein>
    <submittedName>
        <fullName evidence="1">Uncharacterized protein</fullName>
    </submittedName>
</protein>
<accession>A0A8R1YRR6</accession>
<accession>A0A454XL97</accession>
<reference evidence="2" key="1">
    <citation type="journal article" date="2008" name="Nat. Genet.">
        <title>The Pristionchus pacificus genome provides a unique perspective on nematode lifestyle and parasitism.</title>
        <authorList>
            <person name="Dieterich C."/>
            <person name="Clifton S.W."/>
            <person name="Schuster L.N."/>
            <person name="Chinwalla A."/>
            <person name="Delehaunty K."/>
            <person name="Dinkelacker I."/>
            <person name="Fulton L."/>
            <person name="Fulton R."/>
            <person name="Godfrey J."/>
            <person name="Minx P."/>
            <person name="Mitreva M."/>
            <person name="Roeseler W."/>
            <person name="Tian H."/>
            <person name="Witte H."/>
            <person name="Yang S.P."/>
            <person name="Wilson R.K."/>
            <person name="Sommer R.J."/>
        </authorList>
    </citation>
    <scope>NUCLEOTIDE SEQUENCE [LARGE SCALE GENOMIC DNA]</scope>
    <source>
        <strain evidence="2">PS312</strain>
    </source>
</reference>
<evidence type="ECO:0000313" key="2">
    <source>
        <dbReference type="Proteomes" id="UP000005239"/>
    </source>
</evidence>
<evidence type="ECO:0000313" key="1">
    <source>
        <dbReference type="EnsemblMetazoa" id="PPA35538.1"/>
    </source>
</evidence>